<dbReference type="InterPro" id="IPR036514">
    <property type="entry name" value="SGNH_hydro_sf"/>
</dbReference>
<protein>
    <submittedName>
        <fullName evidence="2">Lipase</fullName>
    </submittedName>
</protein>
<dbReference type="InterPro" id="IPR053140">
    <property type="entry name" value="GDSL_Rv0518-like"/>
</dbReference>
<accession>A0A2V1HU26</accession>
<dbReference type="OrthoDB" id="3465773at2"/>
<evidence type="ECO:0000313" key="3">
    <source>
        <dbReference type="Proteomes" id="UP000244893"/>
    </source>
</evidence>
<dbReference type="PANTHER" id="PTHR43784">
    <property type="entry name" value="GDSL-LIKE LIPASE/ACYLHYDROLASE, PUTATIVE (AFU_ORTHOLOGUE AFUA_2G00820)-RELATED"/>
    <property type="match status" value="1"/>
</dbReference>
<dbReference type="AlphaFoldDB" id="A0A2V1HU26"/>
<dbReference type="RefSeq" id="WP_116756321.1">
    <property type="nucleotide sequence ID" value="NZ_JBHUEX010000001.1"/>
</dbReference>
<dbReference type="CDD" id="cd01832">
    <property type="entry name" value="SGNH_hydrolase_like_1"/>
    <property type="match status" value="1"/>
</dbReference>
<dbReference type="EMBL" id="QEOP01000002">
    <property type="protein sequence ID" value="PVZ93807.1"/>
    <property type="molecule type" value="Genomic_DNA"/>
</dbReference>
<comment type="caution">
    <text evidence="2">The sequence shown here is derived from an EMBL/GenBank/DDBJ whole genome shotgun (WGS) entry which is preliminary data.</text>
</comment>
<dbReference type="PANTHER" id="PTHR43784:SF2">
    <property type="entry name" value="GDSL-LIKE LIPASE_ACYLHYDROLASE, PUTATIVE (AFU_ORTHOLOGUE AFUA_2G00820)-RELATED"/>
    <property type="match status" value="1"/>
</dbReference>
<dbReference type="InterPro" id="IPR013830">
    <property type="entry name" value="SGNH_hydro"/>
</dbReference>
<dbReference type="Gene3D" id="3.40.50.1110">
    <property type="entry name" value="SGNH hydrolase"/>
    <property type="match status" value="1"/>
</dbReference>
<evidence type="ECO:0000313" key="2">
    <source>
        <dbReference type="EMBL" id="PVZ93807.1"/>
    </source>
</evidence>
<organism evidence="2 3">
    <name type="scientific">Amnibacterium flavum</name>
    <dbReference type="NCBI Taxonomy" id="2173173"/>
    <lineage>
        <taxon>Bacteria</taxon>
        <taxon>Bacillati</taxon>
        <taxon>Actinomycetota</taxon>
        <taxon>Actinomycetes</taxon>
        <taxon>Micrococcales</taxon>
        <taxon>Microbacteriaceae</taxon>
        <taxon>Amnibacterium</taxon>
    </lineage>
</organism>
<dbReference type="SUPFAM" id="SSF52266">
    <property type="entry name" value="SGNH hydrolase"/>
    <property type="match status" value="1"/>
</dbReference>
<dbReference type="Proteomes" id="UP000244893">
    <property type="component" value="Unassembled WGS sequence"/>
</dbReference>
<gene>
    <name evidence="2" type="ORF">DDQ50_08440</name>
</gene>
<feature type="domain" description="SGNH hydrolase-type esterase" evidence="1">
    <location>
        <begin position="21"/>
        <end position="194"/>
    </location>
</feature>
<evidence type="ECO:0000259" key="1">
    <source>
        <dbReference type="Pfam" id="PF13472"/>
    </source>
</evidence>
<proteinExistence type="predicted"/>
<reference evidence="2 3" key="1">
    <citation type="submission" date="2018-05" db="EMBL/GenBank/DDBJ databases">
        <title>Amnibacterium sp. M8JJ-5, whole genome shotgun sequence.</title>
        <authorList>
            <person name="Tuo L."/>
        </authorList>
    </citation>
    <scope>NUCLEOTIDE SEQUENCE [LARGE SCALE GENOMIC DNA]</scope>
    <source>
        <strain evidence="2 3">M8JJ-5</strain>
    </source>
</reference>
<sequence length="283" mass="32263">MAGETRLGVPGDPDGVRRFVAIGDSFTEGVGDPHRHLPNGVRGWADRVAERLAKNEPGWEYANLAVRSKRLREIVADQVDLAIELRPTLVTVYAGGNDILDVGTDIGALLDQYEAMVVRLVRSGATVLLFTGYEVQVHPILAPFKRRNRVYNEGVRRIAREHGAVLVDYQRFEAFADRRMWAEDRLHMSKAGHRYLASRVLEILDVPHRVRPAPAEPRVRRTLREREREHRRWILDWVLPLVQRKLRGVTLGDDLSPRWPEPVRVPVKGGLRRLAKERRLGSG</sequence>
<dbReference type="Pfam" id="PF13472">
    <property type="entry name" value="Lipase_GDSL_2"/>
    <property type="match status" value="1"/>
</dbReference>
<keyword evidence="3" id="KW-1185">Reference proteome</keyword>
<name>A0A2V1HU26_9MICO</name>